<evidence type="ECO:0000256" key="1">
    <source>
        <dbReference type="SAM" id="Coils"/>
    </source>
</evidence>
<feature type="compositionally biased region" description="Low complexity" evidence="2">
    <location>
        <begin position="22"/>
        <end position="63"/>
    </location>
</feature>
<evidence type="ECO:0000256" key="2">
    <source>
        <dbReference type="SAM" id="MobiDB-lite"/>
    </source>
</evidence>
<accession>A0ABW8SP23</accession>
<dbReference type="Proteomes" id="UP001623660">
    <property type="component" value="Unassembled WGS sequence"/>
</dbReference>
<comment type="caution">
    <text evidence="3">The sequence shown here is derived from an EMBL/GenBank/DDBJ whole genome shotgun (WGS) entry which is preliminary data.</text>
</comment>
<keyword evidence="1" id="KW-0175">Coiled coil</keyword>
<organism evidence="3 4">
    <name type="scientific">Candidatus Clostridium eludens</name>
    <dbReference type="NCBI Taxonomy" id="3381663"/>
    <lineage>
        <taxon>Bacteria</taxon>
        <taxon>Bacillati</taxon>
        <taxon>Bacillota</taxon>
        <taxon>Clostridia</taxon>
        <taxon>Eubacteriales</taxon>
        <taxon>Clostridiaceae</taxon>
        <taxon>Clostridium</taxon>
    </lineage>
</organism>
<protein>
    <submittedName>
        <fullName evidence="3">Uncharacterized protein</fullName>
    </submittedName>
</protein>
<keyword evidence="4" id="KW-1185">Reference proteome</keyword>
<feature type="coiled-coil region" evidence="1">
    <location>
        <begin position="107"/>
        <end position="148"/>
    </location>
</feature>
<reference evidence="3 4" key="1">
    <citation type="submission" date="2024-11" db="EMBL/GenBank/DDBJ databases">
        <authorList>
            <person name="Heng Y.C."/>
            <person name="Lim A.C.H."/>
            <person name="Lee J.K.Y."/>
            <person name="Kittelmann S."/>
        </authorList>
    </citation>
    <scope>NUCLEOTIDE SEQUENCE [LARGE SCALE GENOMIC DNA]</scope>
    <source>
        <strain evidence="3 4">WILCCON 0269</strain>
    </source>
</reference>
<evidence type="ECO:0000313" key="4">
    <source>
        <dbReference type="Proteomes" id="UP001623660"/>
    </source>
</evidence>
<evidence type="ECO:0000313" key="3">
    <source>
        <dbReference type="EMBL" id="MFL0197388.1"/>
    </source>
</evidence>
<gene>
    <name evidence="3" type="ORF">ACJDU8_17735</name>
</gene>
<proteinExistence type="predicted"/>
<feature type="region of interest" description="Disordered" evidence="2">
    <location>
        <begin position="1"/>
        <end position="94"/>
    </location>
</feature>
<dbReference type="EMBL" id="JBJHZX010000029">
    <property type="protein sequence ID" value="MFL0197388.1"/>
    <property type="molecule type" value="Genomic_DNA"/>
</dbReference>
<feature type="compositionally biased region" description="Polar residues" evidence="2">
    <location>
        <begin position="71"/>
        <end position="94"/>
    </location>
</feature>
<sequence>MAKAQETKTPLVMNLQLFGNAEPQQGEPTQQQQTQQPIDPRAQALAILAQSQSQNGDSSQGAAPLQGQPPEGTSQGQQPNQASAGEQPGQQAPNNADALILGKFKSSEELANSYSNLERMNTQTRQELAQAQLAAQQAQAMVEQMKQQMQNIVTPGQQQPQLTQEQQTEQFMNKFYENPTGTIQELLKSIVEPQIQPIQQQMQAQQQQQAWNQAVGDFAQKTPDFDQWKGQIGQVLDANPHLADLARVPNGLEIAYAMAKGQNYQDPSSILQNQEFVKQNILGNQDIRNQIIQEYLQGLQQGGQAPTVILGQANGSTPVVPEGKPKDMTEARAIAMKILQS</sequence>
<dbReference type="RefSeq" id="WP_406793493.1">
    <property type="nucleotide sequence ID" value="NZ_JBJHZX010000029.1"/>
</dbReference>
<name>A0ABW8SP23_9CLOT</name>